<reference evidence="1 4" key="1">
    <citation type="submission" date="2018-02" db="EMBL/GenBank/DDBJ databases">
        <title>Deep subsurface shale carbon reservoir microbial communities from Ohio and West Virginia, USA.</title>
        <authorList>
            <person name="Wrighton K."/>
        </authorList>
    </citation>
    <scope>NUCLEOTIDE SEQUENCE [LARGE SCALE GENOMIC DNA]</scope>
    <source>
        <strain evidence="1 4">UTICA-S1B6</strain>
    </source>
</reference>
<dbReference type="OrthoDB" id="6193567at2"/>
<name>A0A2S6G444_9GAMM</name>
<keyword evidence="4" id="KW-1185">Reference proteome</keyword>
<evidence type="ECO:0000313" key="1">
    <source>
        <dbReference type="EMBL" id="PPK51868.1"/>
    </source>
</evidence>
<evidence type="ECO:0000313" key="4">
    <source>
        <dbReference type="Proteomes" id="UP000239648"/>
    </source>
</evidence>
<gene>
    <name evidence="2" type="ORF">B0H24_10224</name>
    <name evidence="1" type="ORF">BY455_109124</name>
</gene>
<dbReference type="Proteomes" id="UP000239446">
    <property type="component" value="Unassembled WGS sequence"/>
</dbReference>
<sequence>MKWLVFLLVLANGAVWFVAHRDISRSRDADGTLPRVSSLKPSSADGQVAKDCIKLGWFDDQRSAEAFADRHDLSYRLITQERTLPPLNWVLIPPQPEAAAYNQLAELRARGMEVWLVTQGEYRNAISLGLFESDTAAQMVAAEKKQENLDVVLAKFTRNRIGYALVFGVESEAKHLQPQAVEAEFGKNFEIFESVPCKGIATPKKTP</sequence>
<accession>A0A2S6G444</accession>
<dbReference type="AlphaFoldDB" id="A0A2S6G444"/>
<dbReference type="RefSeq" id="WP_104416824.1">
    <property type="nucleotide sequence ID" value="NZ_PTIT01000009.1"/>
</dbReference>
<evidence type="ECO:0000313" key="3">
    <source>
        <dbReference type="Proteomes" id="UP000239446"/>
    </source>
</evidence>
<protein>
    <recommendedName>
        <fullName evidence="5">SPOR domain-containing protein</fullName>
    </recommendedName>
</protein>
<evidence type="ECO:0008006" key="5">
    <source>
        <dbReference type="Google" id="ProtNLM"/>
    </source>
</evidence>
<proteinExistence type="predicted"/>
<dbReference type="EMBL" id="PTIT01000009">
    <property type="protein sequence ID" value="PPK51868.1"/>
    <property type="molecule type" value="Genomic_DNA"/>
</dbReference>
<organism evidence="2 3">
    <name type="scientific">Marinobacter persicus</name>
    <dbReference type="NCBI Taxonomy" id="930118"/>
    <lineage>
        <taxon>Bacteria</taxon>
        <taxon>Pseudomonadati</taxon>
        <taxon>Pseudomonadota</taxon>
        <taxon>Gammaproteobacteria</taxon>
        <taxon>Pseudomonadales</taxon>
        <taxon>Marinobacteraceae</taxon>
        <taxon>Marinobacter</taxon>
    </lineage>
</organism>
<dbReference type="EMBL" id="PTIU01000022">
    <property type="protein sequence ID" value="PPK53878.1"/>
    <property type="molecule type" value="Genomic_DNA"/>
</dbReference>
<evidence type="ECO:0000313" key="2">
    <source>
        <dbReference type="EMBL" id="PPK53878.1"/>
    </source>
</evidence>
<reference evidence="2 3" key="2">
    <citation type="submission" date="2018-02" db="EMBL/GenBank/DDBJ databases">
        <title>Subsurface microbial communities from deep shales in Ohio and West Virginia, USA.</title>
        <authorList>
            <person name="Wrighton K."/>
        </authorList>
    </citation>
    <scope>NUCLEOTIDE SEQUENCE [LARGE SCALE GENOMIC DNA]</scope>
    <source>
        <strain evidence="2 3">UTICA-S1B9</strain>
    </source>
</reference>
<dbReference type="Proteomes" id="UP000239648">
    <property type="component" value="Unassembled WGS sequence"/>
</dbReference>
<comment type="caution">
    <text evidence="2">The sequence shown here is derived from an EMBL/GenBank/DDBJ whole genome shotgun (WGS) entry which is preliminary data.</text>
</comment>